<reference evidence="2 3" key="1">
    <citation type="submission" date="2020-04" db="EMBL/GenBank/DDBJ databases">
        <authorList>
            <person name="De Canck E."/>
        </authorList>
    </citation>
    <scope>NUCLEOTIDE SEQUENCE [LARGE SCALE GENOMIC DNA]</scope>
    <source>
        <strain evidence="2 3">LMG 3458</strain>
    </source>
</reference>
<accession>A0A6S7BUC3</accession>
<feature type="transmembrane region" description="Helical" evidence="1">
    <location>
        <begin position="98"/>
        <end position="116"/>
    </location>
</feature>
<protein>
    <recommendedName>
        <fullName evidence="4">Inner membrane protein YdcZ</fullName>
    </recommendedName>
</protein>
<organism evidence="2 3">
    <name type="scientific">Achromobacter deleyi</name>
    <dbReference type="NCBI Taxonomy" id="1353891"/>
    <lineage>
        <taxon>Bacteria</taxon>
        <taxon>Pseudomonadati</taxon>
        <taxon>Pseudomonadota</taxon>
        <taxon>Betaproteobacteria</taxon>
        <taxon>Burkholderiales</taxon>
        <taxon>Alcaligenaceae</taxon>
        <taxon>Achromobacter</taxon>
    </lineage>
</organism>
<dbReference type="PANTHER" id="PTHR34821:SF2">
    <property type="entry name" value="INNER MEMBRANE PROTEIN YDCZ"/>
    <property type="match status" value="1"/>
</dbReference>
<feature type="transmembrane region" description="Helical" evidence="1">
    <location>
        <begin position="37"/>
        <end position="59"/>
    </location>
</feature>
<feature type="transmembrane region" description="Helical" evidence="1">
    <location>
        <begin position="128"/>
        <end position="149"/>
    </location>
</feature>
<proteinExistence type="predicted"/>
<keyword evidence="1" id="KW-0812">Transmembrane</keyword>
<dbReference type="EMBL" id="CADIJO010000044">
    <property type="protein sequence ID" value="CAB3743179.1"/>
    <property type="molecule type" value="Genomic_DNA"/>
</dbReference>
<dbReference type="RefSeq" id="WP_175196432.1">
    <property type="nucleotide sequence ID" value="NZ_CADIJO010000044.1"/>
</dbReference>
<sequence length="157" mass="15886">MNGTSLFAIPAAILAGALVPFQAGANATLGRHLGHPLWATMASLAISVIAAMAVMALMRVPAPSFSEIGRLPWWGWTGGLSGVFYITAALMLAPRLGAGAFLAAVIAGQMLAALLLDRYALVGFAANALNPGRLLGAVLIAGGALLMHLSNGPRTAG</sequence>
<dbReference type="Pfam" id="PF04657">
    <property type="entry name" value="DMT_YdcZ"/>
    <property type="match status" value="1"/>
</dbReference>
<evidence type="ECO:0008006" key="4">
    <source>
        <dbReference type="Google" id="ProtNLM"/>
    </source>
</evidence>
<name>A0A6S7BUC3_9BURK</name>
<feature type="transmembrane region" description="Helical" evidence="1">
    <location>
        <begin position="71"/>
        <end position="92"/>
    </location>
</feature>
<evidence type="ECO:0000313" key="2">
    <source>
        <dbReference type="EMBL" id="CAB3743179.1"/>
    </source>
</evidence>
<evidence type="ECO:0000313" key="3">
    <source>
        <dbReference type="Proteomes" id="UP000494111"/>
    </source>
</evidence>
<dbReference type="PANTHER" id="PTHR34821">
    <property type="entry name" value="INNER MEMBRANE PROTEIN YDCZ"/>
    <property type="match status" value="1"/>
</dbReference>
<dbReference type="GO" id="GO:0005886">
    <property type="term" value="C:plasma membrane"/>
    <property type="evidence" value="ECO:0007669"/>
    <property type="project" value="TreeGrafter"/>
</dbReference>
<gene>
    <name evidence="2" type="ORF">LMG3458_06077</name>
</gene>
<keyword evidence="1" id="KW-0472">Membrane</keyword>
<dbReference type="AlphaFoldDB" id="A0A6S7BUC3"/>
<keyword evidence="1" id="KW-1133">Transmembrane helix</keyword>
<evidence type="ECO:0000256" key="1">
    <source>
        <dbReference type="SAM" id="Phobius"/>
    </source>
</evidence>
<dbReference type="Proteomes" id="UP000494111">
    <property type="component" value="Unassembled WGS sequence"/>
</dbReference>
<dbReference type="InterPro" id="IPR006750">
    <property type="entry name" value="YdcZ"/>
</dbReference>